<protein>
    <submittedName>
        <fullName evidence="2">Uncharacterized protein</fullName>
    </submittedName>
</protein>
<sequence length="156" mass="17508">MEMNTTLIGIIILLLIFVPVGYLILNTTGQDKRAKKTVSQLSQTKGIQVKNIEVIGNCVIAVDEASKKLVYTSKTNPSADFKVVDMAEVRDCRAKSIKQSEKTLDWVGLELLEKTGRVEIPFYIENDEEGYTKDPFVCLQDAKRWEGTLRPLLKAS</sequence>
<keyword evidence="1" id="KW-0812">Transmembrane</keyword>
<reference evidence="3" key="1">
    <citation type="submission" date="2014-10" db="EMBL/GenBank/DDBJ databases">
        <title>Genome sequencing of Vitellibacter sp. D-24.</title>
        <authorList>
            <person name="Thevarajoo S."/>
            <person name="Selvaratnam C."/>
            <person name="Goh K.M."/>
            <person name="Chong C.S."/>
        </authorList>
    </citation>
    <scope>NUCLEOTIDE SEQUENCE [LARGE SCALE GENOMIC DNA]</scope>
    <source>
        <strain evidence="3">D-24</strain>
    </source>
</reference>
<proteinExistence type="predicted"/>
<dbReference type="Proteomes" id="UP000070138">
    <property type="component" value="Unassembled WGS sequence"/>
</dbReference>
<accession>A0A137RK31</accession>
<evidence type="ECO:0000313" key="2">
    <source>
        <dbReference type="EMBL" id="KXO00539.1"/>
    </source>
</evidence>
<dbReference type="EMBL" id="JRWG01000002">
    <property type="protein sequence ID" value="KXO00539.1"/>
    <property type="molecule type" value="Genomic_DNA"/>
</dbReference>
<evidence type="ECO:0000313" key="3">
    <source>
        <dbReference type="Proteomes" id="UP000070138"/>
    </source>
</evidence>
<dbReference type="STRING" id="1548749.LS48_03810"/>
<name>A0A137RK31_9FLAO</name>
<comment type="caution">
    <text evidence="2">The sequence shown here is derived from an EMBL/GenBank/DDBJ whole genome shotgun (WGS) entry which is preliminary data.</text>
</comment>
<reference evidence="2 3" key="2">
    <citation type="journal article" date="2016" name="Int. J. Syst. Evol. Microbiol.">
        <title>Vitellibacter aquimaris sp. nov., a marine bacterium isolated from seawater.</title>
        <authorList>
            <person name="Thevarajoo S."/>
            <person name="Selvaratnam C."/>
            <person name="Goh K.M."/>
            <person name="Hong K.W."/>
            <person name="Chan X.Y."/>
            <person name="Chan K.G."/>
            <person name="Chong C.S."/>
        </authorList>
    </citation>
    <scope>NUCLEOTIDE SEQUENCE [LARGE SCALE GENOMIC DNA]</scope>
    <source>
        <strain evidence="2 3">D-24</strain>
    </source>
</reference>
<keyword evidence="1" id="KW-1133">Transmembrane helix</keyword>
<gene>
    <name evidence="2" type="ORF">LS48_03810</name>
</gene>
<keyword evidence="1" id="KW-0472">Membrane</keyword>
<dbReference type="AlphaFoldDB" id="A0A137RK31"/>
<keyword evidence="3" id="KW-1185">Reference proteome</keyword>
<organism evidence="2 3">
    <name type="scientific">Aequorivita aquimaris</name>
    <dbReference type="NCBI Taxonomy" id="1548749"/>
    <lineage>
        <taxon>Bacteria</taxon>
        <taxon>Pseudomonadati</taxon>
        <taxon>Bacteroidota</taxon>
        <taxon>Flavobacteriia</taxon>
        <taxon>Flavobacteriales</taxon>
        <taxon>Flavobacteriaceae</taxon>
        <taxon>Aequorivita</taxon>
    </lineage>
</organism>
<evidence type="ECO:0000256" key="1">
    <source>
        <dbReference type="SAM" id="Phobius"/>
    </source>
</evidence>
<feature type="transmembrane region" description="Helical" evidence="1">
    <location>
        <begin position="6"/>
        <end position="25"/>
    </location>
</feature>